<evidence type="ECO:0000313" key="2">
    <source>
        <dbReference type="Proteomes" id="UP000017836"/>
    </source>
</evidence>
<proteinExistence type="predicted"/>
<keyword evidence="2" id="KW-1185">Reference proteome</keyword>
<protein>
    <submittedName>
        <fullName evidence="1">Uncharacterized protein</fullName>
    </submittedName>
</protein>
<name>U5D927_AMBTC</name>
<gene>
    <name evidence="1" type="ORF">AMTR_s00199p00020590</name>
</gene>
<organism evidence="1 2">
    <name type="scientific">Amborella trichopoda</name>
    <dbReference type="NCBI Taxonomy" id="13333"/>
    <lineage>
        <taxon>Eukaryota</taxon>
        <taxon>Viridiplantae</taxon>
        <taxon>Streptophyta</taxon>
        <taxon>Embryophyta</taxon>
        <taxon>Tracheophyta</taxon>
        <taxon>Spermatophyta</taxon>
        <taxon>Magnoliopsida</taxon>
        <taxon>Amborellales</taxon>
        <taxon>Amborellaceae</taxon>
        <taxon>Amborella</taxon>
    </lineage>
</organism>
<sequence length="159" mass="18043">MPIGDGGDDIVPFVFVDDCVLKETLKGGCLVVGCGILLPNRSEVKCKRVPPCWLRCGGRTQDRLVNKSMEKSFKGDALLIGWDPLLKSKSYRLLLLTTSSLVERGREARHHPWLCYHQLMKFLVDCRSDEFVESNERQRRLKERADKIDKGLGKTKANP</sequence>
<accession>U5D927</accession>
<dbReference type="EMBL" id="KI392079">
    <property type="protein sequence ID" value="ERN18725.1"/>
    <property type="molecule type" value="Genomic_DNA"/>
</dbReference>
<evidence type="ECO:0000313" key="1">
    <source>
        <dbReference type="EMBL" id="ERN18725.1"/>
    </source>
</evidence>
<dbReference type="HOGENOM" id="CLU_1663154_0_0_1"/>
<dbReference type="Proteomes" id="UP000017836">
    <property type="component" value="Unassembled WGS sequence"/>
</dbReference>
<dbReference type="AlphaFoldDB" id="U5D927"/>
<dbReference type="Gramene" id="ERN18725">
    <property type="protein sequence ID" value="ERN18725"/>
    <property type="gene ID" value="AMTR_s00199p00020590"/>
</dbReference>
<reference evidence="2" key="1">
    <citation type="journal article" date="2013" name="Science">
        <title>The Amborella genome and the evolution of flowering plants.</title>
        <authorList>
            <consortium name="Amborella Genome Project"/>
        </authorList>
    </citation>
    <scope>NUCLEOTIDE SEQUENCE [LARGE SCALE GENOMIC DNA]</scope>
</reference>